<evidence type="ECO:0000313" key="8">
    <source>
        <dbReference type="EMBL" id="RLE12885.1"/>
    </source>
</evidence>
<feature type="domain" description="Molybdopterin cofactor biosynthesis C (MoaC)" evidence="6">
    <location>
        <begin position="1"/>
        <end position="134"/>
    </location>
</feature>
<evidence type="ECO:0000259" key="6">
    <source>
        <dbReference type="Pfam" id="PF01967"/>
    </source>
</evidence>
<dbReference type="SUPFAM" id="SSF55040">
    <property type="entry name" value="Molybdenum cofactor biosynthesis protein C, MoaC"/>
    <property type="match status" value="1"/>
</dbReference>
<dbReference type="Gene3D" id="3.30.70.640">
    <property type="entry name" value="Molybdopterin cofactor biosynthesis C (MoaC) domain"/>
    <property type="match status" value="1"/>
</dbReference>
<dbReference type="EMBL" id="DRBC01000365">
    <property type="protein sequence ID" value="HDN85302.1"/>
    <property type="molecule type" value="Genomic_DNA"/>
</dbReference>
<keyword evidence="5 8" id="KW-0456">Lyase</keyword>
<evidence type="ECO:0000256" key="4">
    <source>
        <dbReference type="ARBA" id="ARBA00023150"/>
    </source>
</evidence>
<dbReference type="EMBL" id="QMQB01000125">
    <property type="protein sequence ID" value="RLE12885.1"/>
    <property type="molecule type" value="Genomic_DNA"/>
</dbReference>
<dbReference type="InterPro" id="IPR036522">
    <property type="entry name" value="MoaC_sf"/>
</dbReference>
<dbReference type="AlphaFoldDB" id="A0A662DBN2"/>
<dbReference type="InterPro" id="IPR047594">
    <property type="entry name" value="MoaC_bact/euk"/>
</dbReference>
<reference evidence="8 9" key="1">
    <citation type="submission" date="2018-06" db="EMBL/GenBank/DDBJ databases">
        <title>Extensive metabolic versatility and redundancy in microbially diverse, dynamic hydrothermal sediments.</title>
        <authorList>
            <person name="Dombrowski N."/>
            <person name="Teske A."/>
            <person name="Baker B.J."/>
        </authorList>
    </citation>
    <scope>NUCLEOTIDE SEQUENCE [LARGE SCALE GENOMIC DNA]</scope>
    <source>
        <strain evidence="8">B19_G9</strain>
    </source>
</reference>
<dbReference type="NCBIfam" id="TIGR00581">
    <property type="entry name" value="moaC"/>
    <property type="match status" value="1"/>
</dbReference>
<gene>
    <name evidence="8" type="primary">moaC</name>
    <name evidence="8" type="ORF">DRI96_03855</name>
    <name evidence="7" type="ORF">ENG47_06085</name>
</gene>
<comment type="caution">
    <text evidence="8">The sequence shown here is derived from an EMBL/GenBank/DDBJ whole genome shotgun (WGS) entry which is preliminary data.</text>
</comment>
<dbReference type="EC" id="4.6.1.17" evidence="3"/>
<dbReference type="GO" id="GO:0006777">
    <property type="term" value="P:Mo-molybdopterin cofactor biosynthetic process"/>
    <property type="evidence" value="ECO:0007669"/>
    <property type="project" value="UniProtKB-KW"/>
</dbReference>
<comment type="pathway">
    <text evidence="2">Cofactor biosynthesis; molybdopterin biosynthesis.</text>
</comment>
<evidence type="ECO:0000256" key="1">
    <source>
        <dbReference type="ARBA" id="ARBA00001637"/>
    </source>
</evidence>
<accession>A0A662DBN2</accession>
<evidence type="ECO:0000256" key="3">
    <source>
        <dbReference type="ARBA" id="ARBA00012575"/>
    </source>
</evidence>
<proteinExistence type="predicted"/>
<dbReference type="NCBIfam" id="NF006870">
    <property type="entry name" value="PRK09364.1"/>
    <property type="match status" value="1"/>
</dbReference>
<organism evidence="8 9">
    <name type="scientific">Aerophobetes bacterium</name>
    <dbReference type="NCBI Taxonomy" id="2030807"/>
    <lineage>
        <taxon>Bacteria</taxon>
        <taxon>Candidatus Aerophobota</taxon>
    </lineage>
</organism>
<dbReference type="InterPro" id="IPR002820">
    <property type="entry name" value="Mopterin_CF_biosynth-C_dom"/>
</dbReference>
<comment type="catalytic activity">
    <reaction evidence="1">
        <text>(8S)-3',8-cyclo-7,8-dihydroguanosine 5'-triphosphate = cyclic pyranopterin phosphate + diphosphate</text>
        <dbReference type="Rhea" id="RHEA:49580"/>
        <dbReference type="ChEBI" id="CHEBI:33019"/>
        <dbReference type="ChEBI" id="CHEBI:59648"/>
        <dbReference type="ChEBI" id="CHEBI:131766"/>
        <dbReference type="EC" id="4.6.1.17"/>
    </reaction>
</comment>
<evidence type="ECO:0000313" key="7">
    <source>
        <dbReference type="EMBL" id="HDN85302.1"/>
    </source>
</evidence>
<dbReference type="Pfam" id="PF01967">
    <property type="entry name" value="MoaC"/>
    <property type="match status" value="1"/>
</dbReference>
<evidence type="ECO:0000256" key="2">
    <source>
        <dbReference type="ARBA" id="ARBA00005046"/>
    </source>
</evidence>
<evidence type="ECO:0000313" key="9">
    <source>
        <dbReference type="Proteomes" id="UP000267654"/>
    </source>
</evidence>
<dbReference type="UniPathway" id="UPA00344"/>
<sequence length="155" mass="17150">MIEITEKSITKREAIARGEVILSPDTVRLIREGKIPKGDVLSCAQVAGIMAVKKTPYLIPMCHPVRITGASINFKLKEDKIEIEVRVKATDRTGVEMEALTGLAVAGLTIYDMCKAVDRDILLSNMRLIEKRGGKSGNFIRKEVKEKNGGKNNFH</sequence>
<reference evidence="7" key="2">
    <citation type="journal article" date="2020" name="mSystems">
        <title>Genome- and Community-Level Interaction Insights into Carbon Utilization and Element Cycling Functions of Hydrothermarchaeota in Hydrothermal Sediment.</title>
        <authorList>
            <person name="Zhou Z."/>
            <person name="Liu Y."/>
            <person name="Xu W."/>
            <person name="Pan J."/>
            <person name="Luo Z.H."/>
            <person name="Li M."/>
        </authorList>
    </citation>
    <scope>NUCLEOTIDE SEQUENCE [LARGE SCALE GENOMIC DNA]</scope>
    <source>
        <strain evidence="7">HyVt-219</strain>
    </source>
</reference>
<keyword evidence="4" id="KW-0501">Molybdenum cofactor biosynthesis</keyword>
<evidence type="ECO:0000256" key="5">
    <source>
        <dbReference type="ARBA" id="ARBA00023239"/>
    </source>
</evidence>
<dbReference type="Proteomes" id="UP000885660">
    <property type="component" value="Unassembled WGS sequence"/>
</dbReference>
<dbReference type="CDD" id="cd01420">
    <property type="entry name" value="MoaC_PE"/>
    <property type="match status" value="1"/>
</dbReference>
<dbReference type="InterPro" id="IPR023045">
    <property type="entry name" value="MoaC"/>
</dbReference>
<protein>
    <recommendedName>
        <fullName evidence="3">cyclic pyranopterin monophosphate synthase</fullName>
        <ecNumber evidence="3">4.6.1.17</ecNumber>
    </recommendedName>
</protein>
<dbReference type="Proteomes" id="UP000267654">
    <property type="component" value="Unassembled WGS sequence"/>
</dbReference>
<name>A0A662DBN2_UNCAE</name>
<dbReference type="GO" id="GO:0061799">
    <property type="term" value="F:cyclic pyranopterin monophosphate synthase activity"/>
    <property type="evidence" value="ECO:0007669"/>
    <property type="project" value="UniProtKB-EC"/>
</dbReference>